<evidence type="ECO:0000256" key="2">
    <source>
        <dbReference type="SAM" id="MobiDB-lite"/>
    </source>
</evidence>
<dbReference type="EMBL" id="LHPF02000047">
    <property type="protein sequence ID" value="PSC67809.1"/>
    <property type="molecule type" value="Genomic_DNA"/>
</dbReference>
<sequence length="329" mass="33632">MEARYGWLLPAGAAGQGRGSRSFAHAAKSSALVHDASYLCPLLLHGTWPFVHAALAPLLPPGQAAALAEAWAEAASSGGPGCSGWEQGVWLHHPGRYPRGAICPAQPTRCITHIHPRLVAPMAAALQGSSSSGSGAGAGSGASPSGSGLLQWRPKQEQQLAGAPGPAAAAGAADGSGATPASSLCLLESAVFPLKTGAPAEGAAICVVAGWEVGHSRQPLQVLTARQQRRRQRQLEEQRAALAEAAAEVGEQDVQPIGFVLAEAPRGAPRRCGALAAVGAAAVWRLRSLQHWEPARHCGGIRAYLRNPGSAALFPVRLQLAVETAGATP</sequence>
<evidence type="ECO:0000313" key="4">
    <source>
        <dbReference type="Proteomes" id="UP000239649"/>
    </source>
</evidence>
<feature type="coiled-coil region" evidence="1">
    <location>
        <begin position="225"/>
        <end position="252"/>
    </location>
</feature>
<comment type="caution">
    <text evidence="3">The sequence shown here is derived from an EMBL/GenBank/DDBJ whole genome shotgun (WGS) entry which is preliminary data.</text>
</comment>
<gene>
    <name evidence="3" type="ORF">C2E20_8534</name>
</gene>
<evidence type="ECO:0000256" key="1">
    <source>
        <dbReference type="SAM" id="Coils"/>
    </source>
</evidence>
<dbReference type="InterPro" id="IPR039182">
    <property type="entry name" value="Pop1"/>
</dbReference>
<dbReference type="PANTHER" id="PTHR22731:SF3">
    <property type="entry name" value="RIBONUCLEASES P_MRP PROTEIN SUBUNIT POP1"/>
    <property type="match status" value="1"/>
</dbReference>
<dbReference type="PANTHER" id="PTHR22731">
    <property type="entry name" value="RIBONUCLEASES P/MRP PROTEIN SUBUNIT POP1"/>
    <property type="match status" value="1"/>
</dbReference>
<feature type="region of interest" description="Disordered" evidence="2">
    <location>
        <begin position="129"/>
        <end position="150"/>
    </location>
</feature>
<evidence type="ECO:0000313" key="3">
    <source>
        <dbReference type="EMBL" id="PSC67809.1"/>
    </source>
</evidence>
<feature type="compositionally biased region" description="Low complexity" evidence="2">
    <location>
        <begin position="161"/>
        <end position="174"/>
    </location>
</feature>
<feature type="compositionally biased region" description="Low complexity" evidence="2">
    <location>
        <begin position="141"/>
        <end position="150"/>
    </location>
</feature>
<keyword evidence="1" id="KW-0175">Coiled coil</keyword>
<reference evidence="3 4" key="1">
    <citation type="journal article" date="2018" name="Plant J.">
        <title>Genome sequences of Chlorella sorokiniana UTEX 1602 and Micractinium conductrix SAG 241.80: implications to maltose excretion by a green alga.</title>
        <authorList>
            <person name="Arriola M.B."/>
            <person name="Velmurugan N."/>
            <person name="Zhang Y."/>
            <person name="Plunkett M.H."/>
            <person name="Hondzo H."/>
            <person name="Barney B.M."/>
        </authorList>
    </citation>
    <scope>NUCLEOTIDE SEQUENCE [LARGE SCALE GENOMIC DNA]</scope>
    <source>
        <strain evidence="3 4">SAG 241.80</strain>
    </source>
</reference>
<feature type="region of interest" description="Disordered" evidence="2">
    <location>
        <begin position="155"/>
        <end position="174"/>
    </location>
</feature>
<protein>
    <submittedName>
        <fullName evidence="3">Ribonucleases P MRP subunit POP1</fullName>
    </submittedName>
</protein>
<dbReference type="GO" id="GO:0001682">
    <property type="term" value="P:tRNA 5'-leader removal"/>
    <property type="evidence" value="ECO:0007669"/>
    <property type="project" value="InterPro"/>
</dbReference>
<name>A0A2P6V143_9CHLO</name>
<dbReference type="AlphaFoldDB" id="A0A2P6V143"/>
<accession>A0A2P6V143</accession>
<dbReference type="GO" id="GO:0000172">
    <property type="term" value="C:ribonuclease MRP complex"/>
    <property type="evidence" value="ECO:0007669"/>
    <property type="project" value="InterPro"/>
</dbReference>
<organism evidence="3 4">
    <name type="scientific">Micractinium conductrix</name>
    <dbReference type="NCBI Taxonomy" id="554055"/>
    <lineage>
        <taxon>Eukaryota</taxon>
        <taxon>Viridiplantae</taxon>
        <taxon>Chlorophyta</taxon>
        <taxon>core chlorophytes</taxon>
        <taxon>Trebouxiophyceae</taxon>
        <taxon>Chlorellales</taxon>
        <taxon>Chlorellaceae</taxon>
        <taxon>Chlorella clade</taxon>
        <taxon>Micractinium</taxon>
    </lineage>
</organism>
<dbReference type="GO" id="GO:0005655">
    <property type="term" value="C:nucleolar ribonuclease P complex"/>
    <property type="evidence" value="ECO:0007669"/>
    <property type="project" value="InterPro"/>
</dbReference>
<proteinExistence type="predicted"/>
<keyword evidence="4" id="KW-1185">Reference proteome</keyword>
<dbReference type="Proteomes" id="UP000239649">
    <property type="component" value="Unassembled WGS sequence"/>
</dbReference>